<dbReference type="Proteomes" id="UP000003167">
    <property type="component" value="Unassembled WGS sequence"/>
</dbReference>
<dbReference type="HOGENOM" id="CLU_2701704_0_0_10"/>
<reference evidence="1 2" key="1">
    <citation type="submission" date="2011-12" db="EMBL/GenBank/DDBJ databases">
        <title>The Genome Sequence of Prevotella maculosa OT 289.</title>
        <authorList>
            <consortium name="The Broad Institute Genome Sequencing Platform"/>
            <person name="Earl A."/>
            <person name="Ward D."/>
            <person name="Feldgarden M."/>
            <person name="Gevers D."/>
            <person name="Izard J."/>
            <person name="Blanton J.M."/>
            <person name="Mathney J."/>
            <person name="Tanner A.C."/>
            <person name="Dewhirst F.E."/>
            <person name="Young S.K."/>
            <person name="Zeng Q."/>
            <person name="Gargeya S."/>
            <person name="Fitzgerald M."/>
            <person name="Haas B."/>
            <person name="Abouelleil A."/>
            <person name="Alvarado L."/>
            <person name="Arachchi H.M."/>
            <person name="Berlin A."/>
            <person name="Chapman S.B."/>
            <person name="Gearin G."/>
            <person name="Goldberg J."/>
            <person name="Griggs A."/>
            <person name="Gujja S."/>
            <person name="Hansen M."/>
            <person name="Heiman D."/>
            <person name="Howarth C."/>
            <person name="Larimer J."/>
            <person name="Lui A."/>
            <person name="MacDonald P.J.P."/>
            <person name="McCowen C."/>
            <person name="Montmayeur A."/>
            <person name="Murphy C."/>
            <person name="Neiman D."/>
            <person name="Pearson M."/>
            <person name="Priest M."/>
            <person name="Roberts A."/>
            <person name="Saif S."/>
            <person name="Shea T."/>
            <person name="Sisk P."/>
            <person name="Stolte C."/>
            <person name="Sykes S."/>
            <person name="Wortman J."/>
            <person name="Nusbaum C."/>
            <person name="Birren B."/>
        </authorList>
    </citation>
    <scope>NUCLEOTIDE SEQUENCE [LARGE SCALE GENOMIC DNA]</scope>
    <source>
        <strain evidence="1 2">OT 289</strain>
    </source>
</reference>
<evidence type="ECO:0000313" key="1">
    <source>
        <dbReference type="EMBL" id="EHO72990.1"/>
    </source>
</evidence>
<accession>H1HK89</accession>
<protein>
    <submittedName>
        <fullName evidence="1">Uncharacterized protein</fullName>
    </submittedName>
</protein>
<sequence length="73" mass="8291">MNGNLFCKKMCANFNTSECHEIEIKSKNDRPPNSIIRFLQAVFHRFTFPFSSSQLAISAISSCNITHFTAQYG</sequence>
<dbReference type="EMBL" id="AGEK01000016">
    <property type="protein sequence ID" value="EHO72990.1"/>
    <property type="molecule type" value="Genomic_DNA"/>
</dbReference>
<organism evidence="1 2">
    <name type="scientific">Segatella maculosa OT 289</name>
    <dbReference type="NCBI Taxonomy" id="999422"/>
    <lineage>
        <taxon>Bacteria</taxon>
        <taxon>Pseudomonadati</taxon>
        <taxon>Bacteroidota</taxon>
        <taxon>Bacteroidia</taxon>
        <taxon>Bacteroidales</taxon>
        <taxon>Prevotellaceae</taxon>
        <taxon>Segatella</taxon>
    </lineage>
</organism>
<comment type="caution">
    <text evidence="1">The sequence shown here is derived from an EMBL/GenBank/DDBJ whole genome shotgun (WGS) entry which is preliminary data.</text>
</comment>
<proteinExistence type="predicted"/>
<dbReference type="AlphaFoldDB" id="H1HK89"/>
<evidence type="ECO:0000313" key="2">
    <source>
        <dbReference type="Proteomes" id="UP000003167"/>
    </source>
</evidence>
<gene>
    <name evidence="1" type="ORF">HMPREF9944_00583</name>
</gene>
<keyword evidence="2" id="KW-1185">Reference proteome</keyword>
<name>H1HK89_9BACT</name>